<dbReference type="PANTHER" id="PTHR33096:SF1">
    <property type="entry name" value="CXC1-LIKE CYSTEINE CLUSTER ASSOCIATED WITH KDZ TRANSPOSASES DOMAIN-CONTAINING PROTEIN"/>
    <property type="match status" value="1"/>
</dbReference>
<gene>
    <name evidence="3" type="ORF">B0H16DRAFT_1716740</name>
</gene>
<protein>
    <recommendedName>
        <fullName evidence="2">CxC2-like cysteine cluster KDZ transposase-associated domain-containing protein</fullName>
    </recommendedName>
</protein>
<feature type="region of interest" description="Disordered" evidence="1">
    <location>
        <begin position="309"/>
        <end position="335"/>
    </location>
</feature>
<feature type="compositionally biased region" description="Acidic residues" evidence="1">
    <location>
        <begin position="94"/>
        <end position="107"/>
    </location>
</feature>
<keyword evidence="4" id="KW-1185">Reference proteome</keyword>
<feature type="region of interest" description="Disordered" evidence="1">
    <location>
        <begin position="1079"/>
        <end position="1128"/>
    </location>
</feature>
<dbReference type="PANTHER" id="PTHR33096">
    <property type="entry name" value="CXC2 DOMAIN-CONTAINING PROTEIN"/>
    <property type="match status" value="1"/>
</dbReference>
<dbReference type="InterPro" id="IPR041457">
    <property type="entry name" value="CxC2_KDZ-assoc"/>
</dbReference>
<feature type="compositionally biased region" description="Acidic residues" evidence="1">
    <location>
        <begin position="1095"/>
        <end position="1119"/>
    </location>
</feature>
<evidence type="ECO:0000313" key="3">
    <source>
        <dbReference type="EMBL" id="KAJ7767829.1"/>
    </source>
</evidence>
<dbReference type="InterPro" id="IPR040521">
    <property type="entry name" value="KDZ"/>
</dbReference>
<reference evidence="3" key="1">
    <citation type="submission" date="2023-03" db="EMBL/GenBank/DDBJ databases">
        <title>Massive genome expansion in bonnet fungi (Mycena s.s.) driven by repeated elements and novel gene families across ecological guilds.</title>
        <authorList>
            <consortium name="Lawrence Berkeley National Laboratory"/>
            <person name="Harder C.B."/>
            <person name="Miyauchi S."/>
            <person name="Viragh M."/>
            <person name="Kuo A."/>
            <person name="Thoen E."/>
            <person name="Andreopoulos B."/>
            <person name="Lu D."/>
            <person name="Skrede I."/>
            <person name="Drula E."/>
            <person name="Henrissat B."/>
            <person name="Morin E."/>
            <person name="Kohler A."/>
            <person name="Barry K."/>
            <person name="LaButti K."/>
            <person name="Morin E."/>
            <person name="Salamov A."/>
            <person name="Lipzen A."/>
            <person name="Mereny Z."/>
            <person name="Hegedus B."/>
            <person name="Baldrian P."/>
            <person name="Stursova M."/>
            <person name="Weitz H."/>
            <person name="Taylor A."/>
            <person name="Grigoriev I.V."/>
            <person name="Nagy L.G."/>
            <person name="Martin F."/>
            <person name="Kauserud H."/>
        </authorList>
    </citation>
    <scope>NUCLEOTIDE SEQUENCE</scope>
    <source>
        <strain evidence="3">CBHHK182m</strain>
    </source>
</reference>
<comment type="caution">
    <text evidence="3">The sequence shown here is derived from an EMBL/GenBank/DDBJ whole genome shotgun (WGS) entry which is preliminary data.</text>
</comment>
<feature type="compositionally biased region" description="Low complexity" evidence="1">
    <location>
        <begin position="15"/>
        <end position="36"/>
    </location>
</feature>
<dbReference type="Proteomes" id="UP001215598">
    <property type="component" value="Unassembled WGS sequence"/>
</dbReference>
<evidence type="ECO:0000256" key="1">
    <source>
        <dbReference type="SAM" id="MobiDB-lite"/>
    </source>
</evidence>
<feature type="region of interest" description="Disordered" evidence="1">
    <location>
        <begin position="1"/>
        <end position="120"/>
    </location>
</feature>
<dbReference type="AlphaFoldDB" id="A0AAD7JM57"/>
<feature type="domain" description="CxC2-like cysteine cluster KDZ transposase-associated" evidence="2">
    <location>
        <begin position="201"/>
        <end position="309"/>
    </location>
</feature>
<accession>A0AAD7JM57</accession>
<feature type="compositionally biased region" description="Basic residues" evidence="1">
    <location>
        <begin position="326"/>
        <end position="335"/>
    </location>
</feature>
<feature type="region of interest" description="Disordered" evidence="1">
    <location>
        <begin position="595"/>
        <end position="624"/>
    </location>
</feature>
<sequence>MTGKKRKKTTTYNFSATPAAAGSSTGRSAASSATKSVLREKTSVNQSDGHARQYRAVVEVPTTSSAPKVHPDVRRESAPIYDWYSGGDVGVDRADEDDWDDEDDDDEGPRAARPSDDPLGQWAEDHLAQTLAEVLRLEGRGDHATHEICSRCTKNAADHRCRHCLSGGDLMCSDCILAAHRYLPFHGIEYWTGAMFERKTLKDMGLRIQLGHWHDVDRRCSVPTPSKGKDFVVVDIHGVHDVALDYCGCGMGGHPTVQLLRAQLWPATSTNPQTAATFAVLRQYQLMSFESKCSALEFYQSLSRQSDNVQYKRAQKTPKEKERAKRSGSKKRRGVKNRYREFLRITRQWRHVRMLKRAARGHDPQGIANTQPGECALLCPACPQPGKNMDPGWESTPEDHKFIHALFVAMDANFRLKQKDVSTEEKDPGLGNGWAFFCEVKAYMEHVKKHWHQKQDRSHCVAHDAVDKPDREARGTASSGIGAVDCARHNMRRPLSVGDLQLGERYLNMDYMFFCSIAGSPLVHFFVSYDIACHWHIHVWDRLQQYQDETIIIDGLGKFVTFLVPKFHLPAHIKECNLKFSFNLTRYVGQTDGEAPERGWANANPLARSTKEMGPGSRRDTLDDHFNDANHKKIIALGYMLRKKVENAVAEIVRTRQALQDLERSLGAEVVEDWEAMASAWEENAVNPNPFATLRKDRHVAQVRAELAAEAAEREAAGKEDVGAVRGDMHITELIAMGLQLEDQQRILGFDVAATGLHPTDGQRCAMIERSSKLRRKIVTWMELQVKFFPGLLNVRAMEDAERARLTETQPVPGISVSDMRLWIPSAIVAAPCGVVQDVLVKDEVYQHEYRLRIGQAEEGLHEVRRLLLVRTHVYQLKDEHSRGVRANMRSQDKIEALNDQTQRAASQYRAARQSLVSLGRLLKRHEWERTLLELKPDDVRGLPQATFHDPERKKKKRRARVECPASWIWTTTGAEYNPADGAAMNEAVRIEWAKTRARSHRWREEVDLLEEEMARVRCFFAWRAAHWREQVGRRELPEGPQLEGETAYALRQAAVQEELGDSAAEEWESLAELIRRGRAGELEENEMVAGTEGETGDDSDEDDEDDEGEDTEGEEDDPVPALPRREIKTTYVDEVLVMEG</sequence>
<dbReference type="CDD" id="cd19757">
    <property type="entry name" value="Bbox1"/>
    <property type="match status" value="1"/>
</dbReference>
<organism evidence="3 4">
    <name type="scientific">Mycena metata</name>
    <dbReference type="NCBI Taxonomy" id="1033252"/>
    <lineage>
        <taxon>Eukaryota</taxon>
        <taxon>Fungi</taxon>
        <taxon>Dikarya</taxon>
        <taxon>Basidiomycota</taxon>
        <taxon>Agaricomycotina</taxon>
        <taxon>Agaricomycetes</taxon>
        <taxon>Agaricomycetidae</taxon>
        <taxon>Agaricales</taxon>
        <taxon>Marasmiineae</taxon>
        <taxon>Mycenaceae</taxon>
        <taxon>Mycena</taxon>
    </lineage>
</organism>
<dbReference type="Pfam" id="PF18803">
    <property type="entry name" value="CxC2"/>
    <property type="match status" value="1"/>
</dbReference>
<dbReference type="EMBL" id="JARKIB010000021">
    <property type="protein sequence ID" value="KAJ7767829.1"/>
    <property type="molecule type" value="Genomic_DNA"/>
</dbReference>
<evidence type="ECO:0000313" key="4">
    <source>
        <dbReference type="Proteomes" id="UP001215598"/>
    </source>
</evidence>
<name>A0AAD7JM57_9AGAR</name>
<proteinExistence type="predicted"/>
<dbReference type="Pfam" id="PF18758">
    <property type="entry name" value="KDZ"/>
    <property type="match status" value="1"/>
</dbReference>
<evidence type="ECO:0000259" key="2">
    <source>
        <dbReference type="Pfam" id="PF18803"/>
    </source>
</evidence>